<gene>
    <name evidence="17" type="ORF">GTHE00462_LOCUS20226</name>
</gene>
<dbReference type="GO" id="GO:0035556">
    <property type="term" value="P:intracellular signal transduction"/>
    <property type="evidence" value="ECO:0007669"/>
    <property type="project" value="InterPro"/>
</dbReference>
<sequence>MVLPSPRLLPLFLLALTVLFPYTTVDASSCPAPNVTLPSTVTQYSYKVGVLAIRGVDAAYEQFNLTFGEYLNRKLGDVFYPKISFTMVPLNFTTLYTWVETKFVDFIYVNPSAYSCIESQYGASSLVSQIGAQKLGDKTYDFTLFGGVIFVRADRTDIKTIADLKDKSIAAASISGLGSGQAQFRVMVDNGLNYIQDPAQLVFTSNQGTVVNMVYQKKVDVGFVRTNQIELMESEGKTKKSYFRYLAPVKVYENGQPYPFESSTVLYPQWNVAALDHVNWLVQREVQRALMEMKATDPAAKASGSAGWIPTLSYMELRNMQESLDFIAKNPVTGQMECIRGTAIYDSIVCPPGYFKNSPQDVADGCSSQGRTCPSGSQCVCKPCTQAFDVDVFQEINSTQAAAYVKNKVGCPKMSVCGITSQKTSVIFRVLDNLQRANLNVSFKLHTLTIQEGTAEALGSYQYRLSLDIAEKGQWLVEIFADGVQISQSPLFIEVKSRDCVAEYGTHHIPTAQGECVCDSYSVRSGSNCLSLAWFIPVIVVPVVLVLMVLVWLWLQHQIRKQDSLWLVRPDELQYNNPVEILGRGTFGLVVQAEYRGTTVAVKRVIPPKKNKDRKKSSTNQVVPNAAHASMAAGPGSSKHFTRGSLKGFSTNGTGSVMGLSSGSHNKSSDDDDDMESGLLSFCVFKKDKHAELKANFVQEMRILSKLRHPCITTVMGAIIGDRNTEPMLIMECMDHGSLYDLLHNETMVIEGETILPILRDIAQGVRFLHAADPLIVHGDLKAQNVLVDSKFRAKVADFGLSQKKQLGACGTPLWMAPELLNGGTNTPQTDVYAFGIVLAEVYSRRDPYEGEDTRTVLEEVADLKRPVDKRPAIPPACPSDVVSIMKDCWHKNPVFRPPFEEVERRLKALDAQHAGPISSLISGYQPHRPSNASGKSHEELLYDVFPRHVANALREGRKVEPERRDMVTIFFSDIVGFTTISSTLDPVKVSNMLDRLYSVFDRLSSTYGVFKVETIGDAYMAVTNLVEDQPFDHALRIARFAIGAIKAAQSTPVDLDDPSKGTVQIRVGFHCGPVVANVVGTRNLRYCLFGDTVNTASRMESNSEALKIHCSERAAEVLKKQAEGTEVHLVPRGTIQIKGKGEMKTFWVESSVSPRYLEGIEPVKMEPELKTIKEASDAPVGNQNVEIAVERGGEEEKIVQPDEASLGNVEIGQQAAGVGQVH</sequence>
<dbReference type="InterPro" id="IPR029787">
    <property type="entry name" value="Nucleotide_cyclase"/>
</dbReference>
<dbReference type="InterPro" id="IPR000719">
    <property type="entry name" value="Prot_kinase_dom"/>
</dbReference>
<dbReference type="PROSITE" id="PS00107">
    <property type="entry name" value="PROTEIN_KINASE_ATP"/>
    <property type="match status" value="1"/>
</dbReference>
<keyword evidence="7 13" id="KW-1133">Transmembrane helix</keyword>
<dbReference type="CDD" id="cd07302">
    <property type="entry name" value="CHD"/>
    <property type="match status" value="1"/>
</dbReference>
<evidence type="ECO:0000256" key="1">
    <source>
        <dbReference type="ARBA" id="ARBA00004167"/>
    </source>
</evidence>
<dbReference type="SUPFAM" id="SSF56112">
    <property type="entry name" value="Protein kinase-like (PK-like)"/>
    <property type="match status" value="1"/>
</dbReference>
<dbReference type="SUPFAM" id="SSF53850">
    <property type="entry name" value="Periplasmic binding protein-like II"/>
    <property type="match status" value="1"/>
</dbReference>
<dbReference type="InterPro" id="IPR050401">
    <property type="entry name" value="Cyclic_nucleotide_synthase"/>
</dbReference>
<dbReference type="Pfam" id="PF00211">
    <property type="entry name" value="Guanylate_cyc"/>
    <property type="match status" value="1"/>
</dbReference>
<dbReference type="PROSITE" id="PS50125">
    <property type="entry name" value="GUANYLATE_CYCLASE_2"/>
    <property type="match status" value="1"/>
</dbReference>
<evidence type="ECO:0000256" key="11">
    <source>
        <dbReference type="PROSITE-ProRule" id="PRU10141"/>
    </source>
</evidence>
<dbReference type="PANTHER" id="PTHR11920">
    <property type="entry name" value="GUANYLYL CYCLASE"/>
    <property type="match status" value="1"/>
</dbReference>
<dbReference type="InterPro" id="IPR017441">
    <property type="entry name" value="Protein_kinase_ATP_BS"/>
</dbReference>
<evidence type="ECO:0000256" key="13">
    <source>
        <dbReference type="SAM" id="Phobius"/>
    </source>
</evidence>
<dbReference type="InterPro" id="IPR001245">
    <property type="entry name" value="Ser-Thr/Tyr_kinase_cat_dom"/>
</dbReference>
<keyword evidence="9" id="KW-0456">Lyase</keyword>
<keyword evidence="10" id="KW-0141">cGMP biosynthesis</keyword>
<keyword evidence="4 13" id="KW-0812">Transmembrane</keyword>
<dbReference type="Pfam" id="PF07714">
    <property type="entry name" value="PK_Tyr_Ser-Thr"/>
    <property type="match status" value="1"/>
</dbReference>
<dbReference type="GO" id="GO:0004674">
    <property type="term" value="F:protein serine/threonine kinase activity"/>
    <property type="evidence" value="ECO:0007669"/>
    <property type="project" value="UniProtKB-KW"/>
</dbReference>
<keyword evidence="5 11" id="KW-0547">Nucleotide-binding</keyword>
<evidence type="ECO:0000256" key="5">
    <source>
        <dbReference type="ARBA" id="ARBA00022741"/>
    </source>
</evidence>
<name>A0A7S4NUB9_GUITH</name>
<feature type="compositionally biased region" description="Basic residues" evidence="12">
    <location>
        <begin position="606"/>
        <end position="617"/>
    </location>
</feature>
<feature type="region of interest" description="Disordered" evidence="12">
    <location>
        <begin position="606"/>
        <end position="638"/>
    </location>
</feature>
<feature type="binding site" evidence="11">
    <location>
        <position position="603"/>
    </location>
    <ligand>
        <name>ATP</name>
        <dbReference type="ChEBI" id="CHEBI:30616"/>
    </ligand>
</feature>
<dbReference type="GO" id="GO:0005886">
    <property type="term" value="C:plasma membrane"/>
    <property type="evidence" value="ECO:0007669"/>
    <property type="project" value="TreeGrafter"/>
</dbReference>
<dbReference type="GO" id="GO:0005524">
    <property type="term" value="F:ATP binding"/>
    <property type="evidence" value="ECO:0007669"/>
    <property type="project" value="UniProtKB-UniRule"/>
</dbReference>
<dbReference type="PRINTS" id="PR00109">
    <property type="entry name" value="TYRKINASE"/>
</dbReference>
<dbReference type="PROSITE" id="PS00108">
    <property type="entry name" value="PROTEIN_KINASE_ST"/>
    <property type="match status" value="1"/>
</dbReference>
<keyword evidence="14" id="KW-0732">Signal</keyword>
<dbReference type="FunFam" id="3.30.70.1230:FF:000030">
    <property type="entry name" value="Si:ch211-215j19.12"/>
    <property type="match status" value="1"/>
</dbReference>
<evidence type="ECO:0000256" key="14">
    <source>
        <dbReference type="SAM" id="SignalP"/>
    </source>
</evidence>
<keyword evidence="3" id="KW-0808">Transferase</keyword>
<protein>
    <recommendedName>
        <fullName evidence="2">guanylate cyclase</fullName>
        <ecNumber evidence="2">4.6.1.2</ecNumber>
    </recommendedName>
</protein>
<dbReference type="OMA" id="WHINPVE"/>
<evidence type="ECO:0000313" key="17">
    <source>
        <dbReference type="EMBL" id="CAE2308972.1"/>
    </source>
</evidence>
<evidence type="ECO:0000259" key="16">
    <source>
        <dbReference type="PROSITE" id="PS50125"/>
    </source>
</evidence>
<evidence type="ECO:0000256" key="2">
    <source>
        <dbReference type="ARBA" id="ARBA00012202"/>
    </source>
</evidence>
<keyword evidence="3" id="KW-0723">Serine/threonine-protein kinase</keyword>
<accession>A0A7S4NUB9</accession>
<dbReference type="SMART" id="SM00044">
    <property type="entry name" value="CYCc"/>
    <property type="match status" value="1"/>
</dbReference>
<dbReference type="Pfam" id="PF12974">
    <property type="entry name" value="Phosphonate-bd"/>
    <property type="match status" value="1"/>
</dbReference>
<dbReference type="CDD" id="cd13999">
    <property type="entry name" value="STKc_MAP3K-like"/>
    <property type="match status" value="1"/>
</dbReference>
<evidence type="ECO:0000256" key="10">
    <source>
        <dbReference type="ARBA" id="ARBA00023293"/>
    </source>
</evidence>
<dbReference type="Gene3D" id="3.30.70.1230">
    <property type="entry name" value="Nucleotide cyclase"/>
    <property type="match status" value="1"/>
</dbReference>
<dbReference type="PANTHER" id="PTHR11920:SF335">
    <property type="entry name" value="GUANYLATE CYCLASE"/>
    <property type="match status" value="1"/>
</dbReference>
<feature type="domain" description="Protein kinase" evidence="15">
    <location>
        <begin position="576"/>
        <end position="910"/>
    </location>
</feature>
<keyword evidence="6 11" id="KW-0067">ATP-binding</keyword>
<dbReference type="Gene3D" id="3.30.200.20">
    <property type="entry name" value="Phosphorylase Kinase, domain 1"/>
    <property type="match status" value="1"/>
</dbReference>
<organism evidence="17">
    <name type="scientific">Guillardia theta</name>
    <name type="common">Cryptophyte</name>
    <name type="synonym">Cryptomonas phi</name>
    <dbReference type="NCBI Taxonomy" id="55529"/>
    <lineage>
        <taxon>Eukaryota</taxon>
        <taxon>Cryptophyceae</taxon>
        <taxon>Pyrenomonadales</taxon>
        <taxon>Geminigeraceae</taxon>
        <taxon>Guillardia</taxon>
    </lineage>
</organism>
<dbReference type="GO" id="GO:0004016">
    <property type="term" value="F:adenylate cyclase activity"/>
    <property type="evidence" value="ECO:0007669"/>
    <property type="project" value="TreeGrafter"/>
</dbReference>
<dbReference type="Gene3D" id="3.40.190.10">
    <property type="entry name" value="Periplasmic binding protein-like II"/>
    <property type="match status" value="1"/>
</dbReference>
<dbReference type="Gene3D" id="1.10.510.10">
    <property type="entry name" value="Transferase(Phosphotransferase) domain 1"/>
    <property type="match status" value="1"/>
</dbReference>
<reference evidence="17" key="1">
    <citation type="submission" date="2021-01" db="EMBL/GenBank/DDBJ databases">
        <authorList>
            <person name="Corre E."/>
            <person name="Pelletier E."/>
            <person name="Niang G."/>
            <person name="Scheremetjew M."/>
            <person name="Finn R."/>
            <person name="Kale V."/>
            <person name="Holt S."/>
            <person name="Cochrane G."/>
            <person name="Meng A."/>
            <person name="Brown T."/>
            <person name="Cohen L."/>
        </authorList>
    </citation>
    <scope>NUCLEOTIDE SEQUENCE</scope>
    <source>
        <strain evidence="17">CCMP 2712</strain>
    </source>
</reference>
<feature type="domain" description="Guanylate cyclase" evidence="16">
    <location>
        <begin position="969"/>
        <end position="1101"/>
    </location>
</feature>
<dbReference type="SUPFAM" id="SSF55073">
    <property type="entry name" value="Nucleotide cyclase"/>
    <property type="match status" value="1"/>
</dbReference>
<feature type="transmembrane region" description="Helical" evidence="13">
    <location>
        <begin position="532"/>
        <end position="555"/>
    </location>
</feature>
<dbReference type="GO" id="GO:0001653">
    <property type="term" value="F:peptide receptor activity"/>
    <property type="evidence" value="ECO:0007669"/>
    <property type="project" value="TreeGrafter"/>
</dbReference>
<dbReference type="PROSITE" id="PS50011">
    <property type="entry name" value="PROTEIN_KINASE_DOM"/>
    <property type="match status" value="1"/>
</dbReference>
<feature type="chain" id="PRO_5031444148" description="guanylate cyclase" evidence="14">
    <location>
        <begin position="28"/>
        <end position="1223"/>
    </location>
</feature>
<dbReference type="InterPro" id="IPR011009">
    <property type="entry name" value="Kinase-like_dom_sf"/>
</dbReference>
<dbReference type="EC" id="4.6.1.2" evidence="2"/>
<dbReference type="GO" id="GO:0007168">
    <property type="term" value="P:receptor guanylyl cyclase signaling pathway"/>
    <property type="evidence" value="ECO:0007669"/>
    <property type="project" value="TreeGrafter"/>
</dbReference>
<evidence type="ECO:0000256" key="6">
    <source>
        <dbReference type="ARBA" id="ARBA00022840"/>
    </source>
</evidence>
<keyword evidence="8 13" id="KW-0472">Membrane</keyword>
<evidence type="ECO:0000256" key="3">
    <source>
        <dbReference type="ARBA" id="ARBA00022527"/>
    </source>
</evidence>
<dbReference type="SMART" id="SM00220">
    <property type="entry name" value="S_TKc"/>
    <property type="match status" value="1"/>
</dbReference>
<dbReference type="GO" id="GO:0004383">
    <property type="term" value="F:guanylate cyclase activity"/>
    <property type="evidence" value="ECO:0007669"/>
    <property type="project" value="UniProtKB-EC"/>
</dbReference>
<evidence type="ECO:0000259" key="15">
    <source>
        <dbReference type="PROSITE" id="PS50011"/>
    </source>
</evidence>
<evidence type="ECO:0000256" key="4">
    <source>
        <dbReference type="ARBA" id="ARBA00022692"/>
    </source>
</evidence>
<proteinExistence type="predicted"/>
<keyword evidence="3" id="KW-0418">Kinase</keyword>
<dbReference type="InterPro" id="IPR001054">
    <property type="entry name" value="A/G_cyclase"/>
</dbReference>
<dbReference type="AlphaFoldDB" id="A0A7S4NUB9"/>
<dbReference type="InterPro" id="IPR008271">
    <property type="entry name" value="Ser/Thr_kinase_AS"/>
</dbReference>
<evidence type="ECO:0000256" key="12">
    <source>
        <dbReference type="SAM" id="MobiDB-lite"/>
    </source>
</evidence>
<evidence type="ECO:0000256" key="9">
    <source>
        <dbReference type="ARBA" id="ARBA00023239"/>
    </source>
</evidence>
<comment type="subcellular location">
    <subcellularLocation>
        <location evidence="1">Membrane</location>
        <topology evidence="1">Single-pass membrane protein</topology>
    </subcellularLocation>
</comment>
<dbReference type="EMBL" id="HBKN01026054">
    <property type="protein sequence ID" value="CAE2308972.1"/>
    <property type="molecule type" value="Transcribed_RNA"/>
</dbReference>
<evidence type="ECO:0000256" key="8">
    <source>
        <dbReference type="ARBA" id="ARBA00023136"/>
    </source>
</evidence>
<evidence type="ECO:0000256" key="7">
    <source>
        <dbReference type="ARBA" id="ARBA00022989"/>
    </source>
</evidence>
<feature type="signal peptide" evidence="14">
    <location>
        <begin position="1"/>
        <end position="27"/>
    </location>
</feature>